<dbReference type="AlphaFoldDB" id="Q5UZM3"/>
<dbReference type="KEGG" id="hma:rrnAC2475"/>
<evidence type="ECO:0000313" key="2">
    <source>
        <dbReference type="EMBL" id="AAV47280.1"/>
    </source>
</evidence>
<evidence type="ECO:0000256" key="1">
    <source>
        <dbReference type="SAM" id="MobiDB-lite"/>
    </source>
</evidence>
<dbReference type="HOGENOM" id="CLU_3387427_0_0_2"/>
<organism evidence="2 3">
    <name type="scientific">Haloarcula marismortui (strain ATCC 43049 / DSM 3752 / JCM 8966 / VKM B-1809)</name>
    <name type="common">Halobacterium marismortui</name>
    <dbReference type="NCBI Taxonomy" id="272569"/>
    <lineage>
        <taxon>Archaea</taxon>
        <taxon>Methanobacteriati</taxon>
        <taxon>Methanobacteriota</taxon>
        <taxon>Stenosarchaea group</taxon>
        <taxon>Halobacteria</taxon>
        <taxon>Halobacteriales</taxon>
        <taxon>Haloarculaceae</taxon>
        <taxon>Haloarcula</taxon>
    </lineage>
</organism>
<feature type="region of interest" description="Disordered" evidence="1">
    <location>
        <begin position="1"/>
        <end position="32"/>
    </location>
</feature>
<dbReference type="EnsemblBacteria" id="AAV47280">
    <property type="protein sequence ID" value="AAV47280"/>
    <property type="gene ID" value="rrnAC2475"/>
</dbReference>
<feature type="compositionally biased region" description="Polar residues" evidence="1">
    <location>
        <begin position="11"/>
        <end position="21"/>
    </location>
</feature>
<dbReference type="PaxDb" id="272569-rrnAC2475"/>
<proteinExistence type="predicted"/>
<evidence type="ECO:0000313" key="3">
    <source>
        <dbReference type="Proteomes" id="UP000001169"/>
    </source>
</evidence>
<gene>
    <name evidence="2" type="ordered locus">rrnAC2475</name>
</gene>
<accession>Q5UZM3</accession>
<keyword evidence="3" id="KW-1185">Reference proteome</keyword>
<protein>
    <submittedName>
        <fullName evidence="2">Uncharacterized protein</fullName>
    </submittedName>
</protein>
<name>Q5UZM3_HALMA</name>
<sequence length="32" mass="3445">MPFAVVVSPRQRGQTDPTSGDWTDLLIGDDIG</sequence>
<dbReference type="Proteomes" id="UP000001169">
    <property type="component" value="Chromosome I"/>
</dbReference>
<dbReference type="EMBL" id="AY596297">
    <property type="protein sequence ID" value="AAV47280.1"/>
    <property type="molecule type" value="Genomic_DNA"/>
</dbReference>
<reference evidence="2 3" key="1">
    <citation type="journal article" date="2004" name="Genome Res.">
        <title>Genome sequence of Haloarcula marismortui: a halophilic archaeon from the Dead Sea.</title>
        <authorList>
            <person name="Baliga N.S."/>
            <person name="Bonneau R."/>
            <person name="Facciotti M.T."/>
            <person name="Pan M."/>
            <person name="Glusman G."/>
            <person name="Deutsch E.W."/>
            <person name="Shannon P."/>
            <person name="Chiu Y."/>
            <person name="Weng R.S."/>
            <person name="Gan R.R."/>
            <person name="Hung P."/>
            <person name="Date S.V."/>
            <person name="Marcotte E."/>
            <person name="Hood L."/>
            <person name="Ng W.V."/>
        </authorList>
    </citation>
    <scope>NUCLEOTIDE SEQUENCE [LARGE SCALE GENOMIC DNA]</scope>
    <source>
        <strain evidence="3">ATCC 43049 / DSM 3752 / JCM 8966 / VKM B-1809</strain>
    </source>
</reference>